<dbReference type="RefSeq" id="WP_073185167.1">
    <property type="nucleotide sequence ID" value="NZ_FQXI01000012.1"/>
</dbReference>
<protein>
    <submittedName>
        <fullName evidence="2">Uncharacterized protein</fullName>
    </submittedName>
</protein>
<dbReference type="Proteomes" id="UP000184032">
    <property type="component" value="Unassembled WGS sequence"/>
</dbReference>
<evidence type="ECO:0000256" key="1">
    <source>
        <dbReference type="SAM" id="Phobius"/>
    </source>
</evidence>
<name>A0A1M5TV03_9FIRM</name>
<sequence>MGNTEIIEIISICVFVISLIVVGQLNIYLRKKKINFSYFVIYCIKTMFSIILNLVSILSIGELFFLKDEDNIEK</sequence>
<keyword evidence="1" id="KW-0812">Transmembrane</keyword>
<proteinExistence type="predicted"/>
<dbReference type="EMBL" id="FQXI01000012">
    <property type="protein sequence ID" value="SHH54607.1"/>
    <property type="molecule type" value="Genomic_DNA"/>
</dbReference>
<accession>A0A1M5TV03</accession>
<keyword evidence="3" id="KW-1185">Reference proteome</keyword>
<organism evidence="2 3">
    <name type="scientific">Anaerosphaera aminiphila DSM 21120</name>
    <dbReference type="NCBI Taxonomy" id="1120995"/>
    <lineage>
        <taxon>Bacteria</taxon>
        <taxon>Bacillati</taxon>
        <taxon>Bacillota</taxon>
        <taxon>Tissierellia</taxon>
        <taxon>Tissierellales</taxon>
        <taxon>Peptoniphilaceae</taxon>
        <taxon>Anaerosphaera</taxon>
    </lineage>
</organism>
<dbReference type="STRING" id="1120995.SAMN02745245_01581"/>
<keyword evidence="1" id="KW-1133">Transmembrane helix</keyword>
<evidence type="ECO:0000313" key="2">
    <source>
        <dbReference type="EMBL" id="SHH54607.1"/>
    </source>
</evidence>
<gene>
    <name evidence="2" type="ORF">SAMN02745245_01581</name>
</gene>
<feature type="transmembrane region" description="Helical" evidence="1">
    <location>
        <begin position="6"/>
        <end position="29"/>
    </location>
</feature>
<feature type="transmembrane region" description="Helical" evidence="1">
    <location>
        <begin position="36"/>
        <end position="60"/>
    </location>
</feature>
<reference evidence="2 3" key="1">
    <citation type="submission" date="2016-11" db="EMBL/GenBank/DDBJ databases">
        <authorList>
            <person name="Jaros S."/>
            <person name="Januszkiewicz K."/>
            <person name="Wedrychowicz H."/>
        </authorList>
    </citation>
    <scope>NUCLEOTIDE SEQUENCE [LARGE SCALE GENOMIC DNA]</scope>
    <source>
        <strain evidence="2 3">DSM 21120</strain>
    </source>
</reference>
<evidence type="ECO:0000313" key="3">
    <source>
        <dbReference type="Proteomes" id="UP000184032"/>
    </source>
</evidence>
<keyword evidence="1" id="KW-0472">Membrane</keyword>
<dbReference type="AlphaFoldDB" id="A0A1M5TV03"/>